<dbReference type="GO" id="GO:0031177">
    <property type="term" value="F:phosphopantetheine binding"/>
    <property type="evidence" value="ECO:0007669"/>
    <property type="project" value="TreeGrafter"/>
</dbReference>
<dbReference type="STRING" id="1442369.A0A0D2IZJ2"/>
<dbReference type="PROSITE" id="PS00012">
    <property type="entry name" value="PHOSPHOPANTETHEINE"/>
    <property type="match status" value="2"/>
</dbReference>
<dbReference type="Pfam" id="PF00664">
    <property type="entry name" value="ABC_membrane"/>
    <property type="match status" value="1"/>
</dbReference>
<evidence type="ECO:0000256" key="5">
    <source>
        <dbReference type="ARBA" id="ARBA00022989"/>
    </source>
</evidence>
<dbReference type="InterPro" id="IPR036736">
    <property type="entry name" value="ACP-like_sf"/>
</dbReference>
<dbReference type="GO" id="GO:0005737">
    <property type="term" value="C:cytoplasm"/>
    <property type="evidence" value="ECO:0007669"/>
    <property type="project" value="TreeGrafter"/>
</dbReference>
<sequence>MLLPASRRRNRSLRFGSHVLQKSTRYLRLLVSAEPTKVDVLLLTTGAISAIASGISFPLIGILFGQLVDDSNSATCNQGTNDYQGDVNSKILLILYFAIAQFVTIYVHLACWSFTGAQLAQRLRECYFKNLLRQEPSFFDDLTPGEVSSRLNGDIQTIRFGTSEKHTFQLLEFPSSSVQRQTGNGCENLGSNLAVQNLPKLNETTGSAPDTPIEASIKQIWCHTLNVNVDQISNTDHFFGLGGDSISAMRLVAKARESGLVLTVAKIFSHPILYEMALNTESLFSTSPPDVATFPLISQSWPPEIDCDEAAKICGIEPSLVEDIYPCTPLQEVLMPFPAKDSQVYVAQRVAAIPTHIDMSKFIKVWEDTVAQSPILRTRIAQFSSHGLMQLVARDSFSWKSGQNVAEYLGQKHSNKARLSFDKIWNHRRPRWENIFCVDCPSCIVRWWSTLLILERLRRCYAGEKTVRPSEMKLFIRYLVDPVRENSKQYWRVQLRGATGSQFPALPYRSYLSKPDSQLEHFITVHKHVRCDITIPTIIGQSRSISIPFMIKQLQECPMSIPDCRIFADFMAMSHIEAAGEAINFNTYPLILVCSLNTDGYLVVASFDSRDSPWLIAGYGGFAGRHGRVHRTRDLVKYDSNGTIVFVGRKDTHVMFEGRDIDLLEIERRDLLPEAIEIVVEVHHPRDEETSSTAPLLTALFTYRPESKTNHAPIADIGEYERDKSQDLSGLSFMRLPRLPAQSVAGLERAFGERLPWDMIPSLYVTSELVGTPTSCRQDLKSLSRKLSAVRISELKSACQQFVEAERKNLASLMSKKETLLQQLWSQVLGIEPEELNQDDSFFRLGGDSIQAMKLVSAVRLNGFKLSVAAQKWLKI</sequence>
<dbReference type="InterPro" id="IPR023213">
    <property type="entry name" value="CAT-like_dom_sf"/>
</dbReference>
<dbReference type="GO" id="GO:0043041">
    <property type="term" value="P:amino acid activation for nonribosomal peptide biosynthetic process"/>
    <property type="evidence" value="ECO:0007669"/>
    <property type="project" value="TreeGrafter"/>
</dbReference>
<organism evidence="10 11">
    <name type="scientific">Rhinocladiella mackenziei CBS 650.93</name>
    <dbReference type="NCBI Taxonomy" id="1442369"/>
    <lineage>
        <taxon>Eukaryota</taxon>
        <taxon>Fungi</taxon>
        <taxon>Dikarya</taxon>
        <taxon>Ascomycota</taxon>
        <taxon>Pezizomycotina</taxon>
        <taxon>Eurotiomycetes</taxon>
        <taxon>Chaetothyriomycetidae</taxon>
        <taxon>Chaetothyriales</taxon>
        <taxon>Herpotrichiellaceae</taxon>
        <taxon>Rhinocladiella</taxon>
    </lineage>
</organism>
<keyword evidence="1" id="KW-0596">Phosphopantetheine</keyword>
<dbReference type="GO" id="GO:0005524">
    <property type="term" value="F:ATP binding"/>
    <property type="evidence" value="ECO:0007669"/>
    <property type="project" value="InterPro"/>
</dbReference>
<dbReference type="Gene3D" id="3.30.559.10">
    <property type="entry name" value="Chloramphenicol acetyltransferase-like domain"/>
    <property type="match status" value="1"/>
</dbReference>
<evidence type="ECO:0000259" key="8">
    <source>
        <dbReference type="PROSITE" id="PS50075"/>
    </source>
</evidence>
<dbReference type="Proteomes" id="UP000053617">
    <property type="component" value="Unassembled WGS sequence"/>
</dbReference>
<dbReference type="OrthoDB" id="4510599at2759"/>
<gene>
    <name evidence="10" type="ORF">Z518_03498</name>
</gene>
<keyword evidence="2" id="KW-0597">Phosphoprotein</keyword>
<dbReference type="SUPFAM" id="SSF56801">
    <property type="entry name" value="Acetyl-CoA synthetase-like"/>
    <property type="match status" value="1"/>
</dbReference>
<protein>
    <submittedName>
        <fullName evidence="10">Nonribosomal peptide synthetase 4</fullName>
    </submittedName>
</protein>
<evidence type="ECO:0000313" key="11">
    <source>
        <dbReference type="Proteomes" id="UP000053617"/>
    </source>
</evidence>
<evidence type="ECO:0000256" key="1">
    <source>
        <dbReference type="ARBA" id="ARBA00022450"/>
    </source>
</evidence>
<dbReference type="PANTHER" id="PTHR45527">
    <property type="entry name" value="NONRIBOSOMAL PEPTIDE SYNTHETASE"/>
    <property type="match status" value="1"/>
</dbReference>
<dbReference type="GO" id="GO:0140359">
    <property type="term" value="F:ABC-type transporter activity"/>
    <property type="evidence" value="ECO:0007669"/>
    <property type="project" value="InterPro"/>
</dbReference>
<keyword evidence="6 7" id="KW-0472">Membrane</keyword>
<dbReference type="FunFam" id="1.10.1200.10:FF:000005">
    <property type="entry name" value="Nonribosomal peptide synthetase 1"/>
    <property type="match status" value="1"/>
</dbReference>
<dbReference type="GO" id="GO:0016020">
    <property type="term" value="C:membrane"/>
    <property type="evidence" value="ECO:0007669"/>
    <property type="project" value="InterPro"/>
</dbReference>
<keyword evidence="11" id="KW-1185">Reference proteome</keyword>
<feature type="transmembrane region" description="Helical" evidence="7">
    <location>
        <begin position="91"/>
        <end position="114"/>
    </location>
</feature>
<dbReference type="AlphaFoldDB" id="A0A0D2IZJ2"/>
<dbReference type="InterPro" id="IPR011527">
    <property type="entry name" value="ABC1_TM_dom"/>
</dbReference>
<feature type="domain" description="Carrier" evidence="8">
    <location>
        <begin position="812"/>
        <end position="876"/>
    </location>
</feature>
<keyword evidence="5 7" id="KW-1133">Transmembrane helix</keyword>
<dbReference type="Gene3D" id="1.20.1560.10">
    <property type="entry name" value="ABC transporter type 1, transmembrane domain"/>
    <property type="match status" value="1"/>
</dbReference>
<dbReference type="SUPFAM" id="SSF47336">
    <property type="entry name" value="ACP-like"/>
    <property type="match status" value="2"/>
</dbReference>
<dbReference type="Pfam" id="PF00550">
    <property type="entry name" value="PP-binding"/>
    <property type="match status" value="2"/>
</dbReference>
<evidence type="ECO:0000256" key="4">
    <source>
        <dbReference type="ARBA" id="ARBA00022692"/>
    </source>
</evidence>
<reference evidence="10 11" key="1">
    <citation type="submission" date="2015-01" db="EMBL/GenBank/DDBJ databases">
        <title>The Genome Sequence of Rhinocladiella mackenzie CBS 650.93.</title>
        <authorList>
            <consortium name="The Broad Institute Genomics Platform"/>
            <person name="Cuomo C."/>
            <person name="de Hoog S."/>
            <person name="Gorbushina A."/>
            <person name="Stielow B."/>
            <person name="Teixiera M."/>
            <person name="Abouelleil A."/>
            <person name="Chapman S.B."/>
            <person name="Priest M."/>
            <person name="Young S.K."/>
            <person name="Wortman J."/>
            <person name="Nusbaum C."/>
            <person name="Birren B."/>
        </authorList>
    </citation>
    <scope>NUCLEOTIDE SEQUENCE [LARGE SCALE GENOMIC DNA]</scope>
    <source>
        <strain evidence="10 11">CBS 650.93</strain>
    </source>
</reference>
<dbReference type="PANTHER" id="PTHR45527:SF3">
    <property type="entry name" value="SIDEROPHORE SYNTHETASE (EUROFUNG)"/>
    <property type="match status" value="1"/>
</dbReference>
<evidence type="ECO:0000256" key="2">
    <source>
        <dbReference type="ARBA" id="ARBA00022553"/>
    </source>
</evidence>
<dbReference type="GO" id="GO:0044550">
    <property type="term" value="P:secondary metabolite biosynthetic process"/>
    <property type="evidence" value="ECO:0007669"/>
    <property type="project" value="TreeGrafter"/>
</dbReference>
<name>A0A0D2IZJ2_9EURO</name>
<dbReference type="HOGENOM" id="CLU_328218_0_0_1"/>
<dbReference type="GeneID" id="25291569"/>
<feature type="domain" description="Carrier" evidence="8">
    <location>
        <begin position="208"/>
        <end position="284"/>
    </location>
</feature>
<keyword evidence="3" id="KW-0436">Ligase</keyword>
<dbReference type="VEuPathDB" id="FungiDB:Z518_03498"/>
<evidence type="ECO:0000256" key="3">
    <source>
        <dbReference type="ARBA" id="ARBA00022598"/>
    </source>
</evidence>
<dbReference type="RefSeq" id="XP_013275977.1">
    <property type="nucleotide sequence ID" value="XM_013420523.1"/>
</dbReference>
<dbReference type="EMBL" id="KN847476">
    <property type="protein sequence ID" value="KIX08841.1"/>
    <property type="molecule type" value="Genomic_DNA"/>
</dbReference>
<dbReference type="GO" id="GO:0016874">
    <property type="term" value="F:ligase activity"/>
    <property type="evidence" value="ECO:0007669"/>
    <property type="project" value="UniProtKB-KW"/>
</dbReference>
<dbReference type="SUPFAM" id="SSF90123">
    <property type="entry name" value="ABC transporter transmembrane region"/>
    <property type="match status" value="1"/>
</dbReference>
<feature type="domain" description="ABC transmembrane type-1" evidence="9">
    <location>
        <begin position="46"/>
        <end position="159"/>
    </location>
</feature>
<keyword evidence="4 7" id="KW-0812">Transmembrane</keyword>
<accession>A0A0D2IZJ2</accession>
<feature type="transmembrane region" description="Helical" evidence="7">
    <location>
        <begin position="40"/>
        <end position="64"/>
    </location>
</feature>
<dbReference type="PROSITE" id="PS50075">
    <property type="entry name" value="CARRIER"/>
    <property type="match status" value="2"/>
</dbReference>
<dbReference type="PROSITE" id="PS50929">
    <property type="entry name" value="ABC_TM1F"/>
    <property type="match status" value="1"/>
</dbReference>
<evidence type="ECO:0000256" key="7">
    <source>
        <dbReference type="SAM" id="Phobius"/>
    </source>
</evidence>
<evidence type="ECO:0000313" key="10">
    <source>
        <dbReference type="EMBL" id="KIX08841.1"/>
    </source>
</evidence>
<evidence type="ECO:0000259" key="9">
    <source>
        <dbReference type="PROSITE" id="PS50929"/>
    </source>
</evidence>
<dbReference type="SUPFAM" id="SSF52777">
    <property type="entry name" value="CoA-dependent acyltransferases"/>
    <property type="match status" value="1"/>
</dbReference>
<dbReference type="InterPro" id="IPR006162">
    <property type="entry name" value="Ppantetheine_attach_site"/>
</dbReference>
<dbReference type="Gene3D" id="1.10.1200.10">
    <property type="entry name" value="ACP-like"/>
    <property type="match status" value="2"/>
</dbReference>
<evidence type="ECO:0000256" key="6">
    <source>
        <dbReference type="ARBA" id="ARBA00023136"/>
    </source>
</evidence>
<dbReference type="InterPro" id="IPR009081">
    <property type="entry name" value="PP-bd_ACP"/>
</dbReference>
<proteinExistence type="predicted"/>
<dbReference type="InterPro" id="IPR036640">
    <property type="entry name" value="ABC1_TM_sf"/>
</dbReference>